<feature type="compositionally biased region" description="Polar residues" evidence="1">
    <location>
        <begin position="40"/>
        <end position="49"/>
    </location>
</feature>
<feature type="compositionally biased region" description="Acidic residues" evidence="1">
    <location>
        <begin position="64"/>
        <end position="73"/>
    </location>
</feature>
<dbReference type="AlphaFoldDB" id="A0A5J9TU58"/>
<evidence type="ECO:0000313" key="3">
    <source>
        <dbReference type="Proteomes" id="UP000324897"/>
    </source>
</evidence>
<sequence length="183" mass="19819">LNPPLLRSPLRSPRRPVRLAPLTSAPRSPNSASMAGDSLATGQAGPSPSNRKRKATAPSAAAAVEDEGEAEEDIAELEREVADLNRRILEHRRVTGPRALDATASQLAALPPPASLDVSTVSKTSISEKYKDKLEKVKVIESKAKATIVVLPKILEYANDTIARYDRLENLNVNLQPVFRRKG</sequence>
<dbReference type="Proteomes" id="UP000324897">
    <property type="component" value="Unassembled WGS sequence"/>
</dbReference>
<proteinExistence type="predicted"/>
<comment type="caution">
    <text evidence="2">The sequence shown here is derived from an EMBL/GenBank/DDBJ whole genome shotgun (WGS) entry which is preliminary data.</text>
</comment>
<reference evidence="2 3" key="1">
    <citation type="journal article" date="2019" name="Sci. Rep.">
        <title>A high-quality genome of Eragrostis curvula grass provides insights into Poaceae evolution and supports new strategies to enhance forage quality.</title>
        <authorList>
            <person name="Carballo J."/>
            <person name="Santos B.A.C.M."/>
            <person name="Zappacosta D."/>
            <person name="Garbus I."/>
            <person name="Selva J.P."/>
            <person name="Gallo C.A."/>
            <person name="Diaz A."/>
            <person name="Albertini E."/>
            <person name="Caccamo M."/>
            <person name="Echenique V."/>
        </authorList>
    </citation>
    <scope>NUCLEOTIDE SEQUENCE [LARGE SCALE GENOMIC DNA]</scope>
    <source>
        <strain evidence="3">cv. Victoria</strain>
        <tissue evidence="2">Leaf</tissue>
    </source>
</reference>
<feature type="compositionally biased region" description="Low complexity" evidence="1">
    <location>
        <begin position="1"/>
        <end position="11"/>
    </location>
</feature>
<gene>
    <name evidence="2" type="ORF">EJB05_38413</name>
</gene>
<dbReference type="PANTHER" id="PTHR36045:SF2">
    <property type="entry name" value="OS04G0558500 PROTEIN"/>
    <property type="match status" value="1"/>
</dbReference>
<evidence type="ECO:0000313" key="2">
    <source>
        <dbReference type="EMBL" id="TVU14916.1"/>
    </source>
</evidence>
<feature type="non-terminal residue" evidence="2">
    <location>
        <position position="1"/>
    </location>
</feature>
<dbReference type="PANTHER" id="PTHR36045">
    <property type="entry name" value="OS04G0558500 PROTEIN"/>
    <property type="match status" value="1"/>
</dbReference>
<name>A0A5J9TU58_9POAL</name>
<evidence type="ECO:0000256" key="1">
    <source>
        <dbReference type="SAM" id="MobiDB-lite"/>
    </source>
</evidence>
<protein>
    <submittedName>
        <fullName evidence="2">Uncharacterized protein</fullName>
    </submittedName>
</protein>
<organism evidence="2 3">
    <name type="scientific">Eragrostis curvula</name>
    <name type="common">weeping love grass</name>
    <dbReference type="NCBI Taxonomy" id="38414"/>
    <lineage>
        <taxon>Eukaryota</taxon>
        <taxon>Viridiplantae</taxon>
        <taxon>Streptophyta</taxon>
        <taxon>Embryophyta</taxon>
        <taxon>Tracheophyta</taxon>
        <taxon>Spermatophyta</taxon>
        <taxon>Magnoliopsida</taxon>
        <taxon>Liliopsida</taxon>
        <taxon>Poales</taxon>
        <taxon>Poaceae</taxon>
        <taxon>PACMAD clade</taxon>
        <taxon>Chloridoideae</taxon>
        <taxon>Eragrostideae</taxon>
        <taxon>Eragrostidinae</taxon>
        <taxon>Eragrostis</taxon>
    </lineage>
</organism>
<keyword evidence="3" id="KW-1185">Reference proteome</keyword>
<accession>A0A5J9TU58</accession>
<dbReference type="EMBL" id="RWGY01000031">
    <property type="protein sequence ID" value="TVU14916.1"/>
    <property type="molecule type" value="Genomic_DNA"/>
</dbReference>
<feature type="region of interest" description="Disordered" evidence="1">
    <location>
        <begin position="1"/>
        <end position="73"/>
    </location>
</feature>
<dbReference type="OrthoDB" id="68328at2759"/>